<dbReference type="AlphaFoldDB" id="A0A6H1P5E3"/>
<evidence type="ECO:0000313" key="2">
    <source>
        <dbReference type="EMBL" id="QIZ08685.1"/>
    </source>
</evidence>
<evidence type="ECO:0000313" key="3">
    <source>
        <dbReference type="Proteomes" id="UP000501868"/>
    </source>
</evidence>
<organism evidence="2 3">
    <name type="scientific">Priestia megaterium</name>
    <name type="common">Bacillus megaterium</name>
    <dbReference type="NCBI Taxonomy" id="1404"/>
    <lineage>
        <taxon>Bacteria</taxon>
        <taxon>Bacillati</taxon>
        <taxon>Bacillota</taxon>
        <taxon>Bacilli</taxon>
        <taxon>Bacillales</taxon>
        <taxon>Bacillaceae</taxon>
        <taxon>Priestia</taxon>
    </lineage>
</organism>
<feature type="region of interest" description="Disordered" evidence="1">
    <location>
        <begin position="37"/>
        <end position="57"/>
    </location>
</feature>
<feature type="compositionally biased region" description="Polar residues" evidence="1">
    <location>
        <begin position="42"/>
        <end position="57"/>
    </location>
</feature>
<proteinExistence type="predicted"/>
<reference evidence="2 3" key="2">
    <citation type="submission" date="2020-04" db="EMBL/GenBank/DDBJ databases">
        <authorList>
            <person name="Fomenkov A."/>
            <person name="Anton B.P."/>
            <person name="Roberts R.J."/>
        </authorList>
    </citation>
    <scope>NUCLEOTIDE SEQUENCE [LARGE SCALE GENOMIC DNA]</scope>
    <source>
        <strain evidence="2 3">S2</strain>
    </source>
</reference>
<dbReference type="Proteomes" id="UP000501868">
    <property type="component" value="Chromosome"/>
</dbReference>
<evidence type="ECO:0000256" key="1">
    <source>
        <dbReference type="SAM" id="MobiDB-lite"/>
    </source>
</evidence>
<gene>
    <name evidence="2" type="ORF">HFZ78_19915</name>
</gene>
<protein>
    <submittedName>
        <fullName evidence="2">Uncharacterized protein</fullName>
    </submittedName>
</protein>
<dbReference type="EMBL" id="CP051128">
    <property type="protein sequence ID" value="QIZ08685.1"/>
    <property type="molecule type" value="Genomic_DNA"/>
</dbReference>
<name>A0A6H1P5E3_PRIMG</name>
<accession>A0A6H1P5E3</accession>
<reference evidence="2 3" key="1">
    <citation type="submission" date="2020-04" db="EMBL/GenBank/DDBJ databases">
        <title>Genome-Wide Identification of 5-Methylcytosine Sites in Bacterial Genomes By High-Throughput Sequencing of MspJI Restriction Fragments.</title>
        <authorList>
            <person name="Wu V."/>
        </authorList>
    </citation>
    <scope>NUCLEOTIDE SEQUENCE [LARGE SCALE GENOMIC DNA]</scope>
    <source>
        <strain evidence="2 3">S2</strain>
    </source>
</reference>
<sequence length="57" mass="6493">MKESNQNQNDPRNKMKIFKNINQSALNYVQPAIENAAESSRDATQNLVNNTINNQET</sequence>